<name>A0A2Z5IPI8_9BACT</name>
<dbReference type="RefSeq" id="WP_114190630.1">
    <property type="nucleotide sequence ID" value="NZ_CP029295.1"/>
</dbReference>
<dbReference type="Proteomes" id="UP000252477">
    <property type="component" value="Chromosome"/>
</dbReference>
<dbReference type="KEGG" id="mpho:DA803_00135"/>
<protein>
    <submittedName>
        <fullName evidence="2">Uncharacterized protein</fullName>
    </submittedName>
</protein>
<proteinExistence type="predicted"/>
<organism evidence="2 3">
    <name type="scientific">[Mycoplasma] phocae</name>
    <dbReference type="NCBI Taxonomy" id="142651"/>
    <lineage>
        <taxon>Bacteria</taxon>
        <taxon>Bacillati</taxon>
        <taxon>Mycoplasmatota</taxon>
        <taxon>Mycoplasmoidales</taxon>
        <taxon>Metamycoplasmataceae</taxon>
        <taxon>Metamycoplasma</taxon>
    </lineage>
</organism>
<keyword evidence="1" id="KW-1133">Transmembrane helix</keyword>
<feature type="transmembrane region" description="Helical" evidence="1">
    <location>
        <begin position="12"/>
        <end position="31"/>
    </location>
</feature>
<dbReference type="EMBL" id="CP029295">
    <property type="protein sequence ID" value="AXE60510.1"/>
    <property type="molecule type" value="Genomic_DNA"/>
</dbReference>
<sequence>MTKNSKKDSIISAVLITIGIMLFTLISIFLIKSIVYDFLSRLTDEKRSHYVLYVLVVPSISAILISVGLFLLLRKIEKLKNSKVANVITLIIMICGILPFTWFYFFAFMGVTSFNYSETTNAVVDENAKMRNNPYLINFFIDHHLILFCGTFYYVTSIFWISVTSVNINRINNLKQITTK</sequence>
<accession>A0A2Z5IPI8</accession>
<keyword evidence="3" id="KW-1185">Reference proteome</keyword>
<keyword evidence="1" id="KW-0472">Membrane</keyword>
<feature type="transmembrane region" description="Helical" evidence="1">
    <location>
        <begin position="145"/>
        <end position="166"/>
    </location>
</feature>
<gene>
    <name evidence="2" type="ORF">DA803_00135</name>
</gene>
<keyword evidence="1" id="KW-0812">Transmembrane</keyword>
<evidence type="ECO:0000256" key="1">
    <source>
        <dbReference type="SAM" id="Phobius"/>
    </source>
</evidence>
<feature type="transmembrane region" description="Helical" evidence="1">
    <location>
        <begin position="84"/>
        <end position="107"/>
    </location>
</feature>
<reference evidence="2 3" key="1">
    <citation type="submission" date="2018-05" db="EMBL/GenBank/DDBJ databases">
        <title>Annotation of the Mycoplasma phocidae genome.</title>
        <authorList>
            <person name="Brown D.R."/>
            <person name="Kutish G.F."/>
            <person name="Frasca S.Jr."/>
        </authorList>
    </citation>
    <scope>NUCLEOTIDE SEQUENCE [LARGE SCALE GENOMIC DNA]</scope>
    <source>
        <strain evidence="2 3">105</strain>
    </source>
</reference>
<evidence type="ECO:0000313" key="3">
    <source>
        <dbReference type="Proteomes" id="UP000252477"/>
    </source>
</evidence>
<evidence type="ECO:0000313" key="2">
    <source>
        <dbReference type="EMBL" id="AXE60510.1"/>
    </source>
</evidence>
<feature type="transmembrane region" description="Helical" evidence="1">
    <location>
        <begin position="51"/>
        <end position="72"/>
    </location>
</feature>
<dbReference type="AlphaFoldDB" id="A0A2Z5IPI8"/>